<dbReference type="Proteomes" id="UP000246630">
    <property type="component" value="Segment"/>
</dbReference>
<sequence length="244" mass="25570">MAGATLTIAAPARIARLGGIMSVADVITDARLGIGPEVVYQAEGCEFPYTEVLRCFAETPPPDKTFSGIGIGDAIGEPFTIVAGVQCFLNSDLADFLRRAREQLAAGQDRILEEVFGVWADGGTALASGTSVAGAVATVEQELDDKYVGRGTIAMSRFDAVMADAAGILKMVDGVPQTINGTPVLASGRIAPGEVYGTGRIGVVHNNVQSYEATEYSTNKHFAIAENQFALTVDCDFRVKSATS</sequence>
<evidence type="ECO:0000313" key="2">
    <source>
        <dbReference type="Proteomes" id="UP000246630"/>
    </source>
</evidence>
<evidence type="ECO:0000313" key="1">
    <source>
        <dbReference type="EMBL" id="AWN03542.1"/>
    </source>
</evidence>
<protein>
    <submittedName>
        <fullName evidence="1">Uncharacterized protein</fullName>
    </submittedName>
</protein>
<reference evidence="1 2" key="1">
    <citation type="submission" date="2018-03" db="EMBL/GenBank/DDBJ databases">
        <authorList>
            <person name="Stanton A.-C.J."/>
            <person name="Garlena R.A."/>
            <person name="Russell D.A."/>
            <person name="Pope W.H."/>
            <person name="Jacobs-Sera D."/>
            <person name="Hatfull G.F."/>
        </authorList>
    </citation>
    <scope>NUCLEOTIDE SEQUENCE [LARGE SCALE GENOMIC DNA]</scope>
</reference>
<gene>
    <name evidence="1" type="primary">25</name>
    <name evidence="1" type="ORF">PBI_HYPERION_25</name>
</gene>
<dbReference type="KEGG" id="vg:54992085"/>
<dbReference type="RefSeq" id="YP_009801567.1">
    <property type="nucleotide sequence ID" value="NC_047973.1"/>
</dbReference>
<organism evidence="1 2">
    <name type="scientific">Microbacterium phage Hyperion</name>
    <dbReference type="NCBI Taxonomy" id="2182354"/>
    <lineage>
        <taxon>Viruses</taxon>
        <taxon>Duplodnaviria</taxon>
        <taxon>Heunggongvirae</taxon>
        <taxon>Uroviricota</taxon>
        <taxon>Caudoviricetes</taxon>
        <taxon>Squashvirus</taxon>
        <taxon>Squashvirus hyperion</taxon>
    </lineage>
</organism>
<dbReference type="GeneID" id="54992085"/>
<accession>A0A2U8UIQ9</accession>
<dbReference type="EMBL" id="MH153803">
    <property type="protein sequence ID" value="AWN03542.1"/>
    <property type="molecule type" value="Genomic_DNA"/>
</dbReference>
<keyword evidence="2" id="KW-1185">Reference proteome</keyword>
<name>A0A2U8UIQ9_9CAUD</name>
<proteinExistence type="predicted"/>